<evidence type="ECO:0000313" key="3">
    <source>
        <dbReference type="EMBL" id="MDL0430295.1"/>
    </source>
</evidence>
<proteinExistence type="predicted"/>
<feature type="transmembrane region" description="Helical" evidence="2">
    <location>
        <begin position="109"/>
        <end position="132"/>
    </location>
</feature>
<keyword evidence="2" id="KW-0812">Transmembrane</keyword>
<evidence type="ECO:0000256" key="2">
    <source>
        <dbReference type="SAM" id="Phobius"/>
    </source>
</evidence>
<reference evidence="3 4" key="1">
    <citation type="submission" date="2023-06" db="EMBL/GenBank/DDBJ databases">
        <title>Marinobacter azerbaijanicus a moderately halophilic, isolated from Urmia Lake in Azerbaijan region of Iran.</title>
        <authorList>
            <person name="Sanchez-Porro C."/>
            <person name="Aghdam E.M."/>
            <person name="Saheb S.M."/>
            <person name="Tarhriz V."/>
            <person name="Kazemi E."/>
            <person name="Ammozegar M.A."/>
            <person name="Ventosa A."/>
            <person name="Hejazi M.S."/>
        </authorList>
    </citation>
    <scope>NUCLEOTIDE SEQUENCE [LARGE SCALE GENOMIC DNA]</scope>
    <source>
        <strain evidence="3 4">TBZ242</strain>
    </source>
</reference>
<evidence type="ECO:0000313" key="4">
    <source>
        <dbReference type="Proteomes" id="UP001227964"/>
    </source>
</evidence>
<feature type="transmembrane region" description="Helical" evidence="2">
    <location>
        <begin position="76"/>
        <end position="97"/>
    </location>
</feature>
<accession>A0ABT7I890</accession>
<evidence type="ECO:0000256" key="1">
    <source>
        <dbReference type="SAM" id="MobiDB-lite"/>
    </source>
</evidence>
<dbReference type="EMBL" id="JASSVS010000002">
    <property type="protein sequence ID" value="MDL0430295.1"/>
    <property type="molecule type" value="Genomic_DNA"/>
</dbReference>
<sequence length="342" mass="38116">MTLETPKADIANAPRAGRSDRFPSGTVTYLSPLPLPTGLPAVDHSQIVTEVRDEYLELGAFTPNVFSWQVTVGIPMGMFVLTCVVFPITIFLGGLVWGEGLTDAITTSLEAVIFSIPYGLGITLAILLITLFPRFQAYFKLRGVVPTRFNRQRREVCLVPSDSDTPVFVPWEDIQAWVVQAQGATQYGVQRQYGFGFGGVDPNTGMGTSLELMSGGQPLAISTWEALRAYMEYEVNALEEIQEPQDLQKPGAPPLGRCAGQNHLTEWEVRKVQRLNRRATPESVLHWSEPLPEAEWSKPSETFKRLSQKVREKQQACPGRLPYEVFEEVYAEEDRLPLASNI</sequence>
<keyword evidence="2" id="KW-0472">Membrane</keyword>
<organism evidence="3 4">
    <name type="scientific">Marinobacter azerbaijanicus</name>
    <dbReference type="NCBI Taxonomy" id="3050455"/>
    <lineage>
        <taxon>Bacteria</taxon>
        <taxon>Pseudomonadati</taxon>
        <taxon>Pseudomonadota</taxon>
        <taxon>Gammaproteobacteria</taxon>
        <taxon>Pseudomonadales</taxon>
        <taxon>Marinobacteraceae</taxon>
        <taxon>Marinobacter</taxon>
    </lineage>
</organism>
<comment type="caution">
    <text evidence="3">The sequence shown here is derived from an EMBL/GenBank/DDBJ whole genome shotgun (WGS) entry which is preliminary data.</text>
</comment>
<name>A0ABT7I890_9GAMM</name>
<keyword evidence="4" id="KW-1185">Reference proteome</keyword>
<gene>
    <name evidence="3" type="ORF">QPM17_04115</name>
</gene>
<keyword evidence="2" id="KW-1133">Transmembrane helix</keyword>
<feature type="region of interest" description="Disordered" evidence="1">
    <location>
        <begin position="1"/>
        <end position="25"/>
    </location>
</feature>
<dbReference type="Proteomes" id="UP001227964">
    <property type="component" value="Unassembled WGS sequence"/>
</dbReference>
<dbReference type="RefSeq" id="WP_285389005.1">
    <property type="nucleotide sequence ID" value="NZ_JASSVS010000002.1"/>
</dbReference>
<protein>
    <submittedName>
        <fullName evidence="3">Uncharacterized protein</fullName>
    </submittedName>
</protein>